<gene>
    <name evidence="2" type="ORF">DENIS_5169</name>
</gene>
<evidence type="ECO:0000256" key="1">
    <source>
        <dbReference type="SAM" id="Phobius"/>
    </source>
</evidence>
<evidence type="ECO:0000313" key="2">
    <source>
        <dbReference type="EMBL" id="GBC64151.1"/>
    </source>
</evidence>
<keyword evidence="1" id="KW-0472">Membrane</keyword>
<dbReference type="Pfam" id="PF11306">
    <property type="entry name" value="DUF3108"/>
    <property type="match status" value="1"/>
</dbReference>
<protein>
    <submittedName>
        <fullName evidence="2">DUF3108 domain-containing protein</fullName>
    </submittedName>
</protein>
<dbReference type="InterPro" id="IPR021457">
    <property type="entry name" value="DUF3108"/>
</dbReference>
<reference evidence="3" key="1">
    <citation type="submission" date="2017-11" db="EMBL/GenBank/DDBJ databases">
        <authorList>
            <person name="Watanabe M."/>
            <person name="Kojima H."/>
        </authorList>
    </citation>
    <scope>NUCLEOTIDE SEQUENCE [LARGE SCALE GENOMIC DNA]</scope>
    <source>
        <strain evidence="3">Tokyo 01</strain>
    </source>
</reference>
<sequence length="281" mass="31440">MGCDPVLNRNGVSAGGRAGCLLCVYVLMMLTLFSGMAVNVMAAESRPFYPGETLKYKLRWEFVAAGEATLKILPYKMVSGESACHFVMTAQTNAFVDAFYKVRDRIDAYADRGMTRSLLYRKNQKEGRHKRDITVRFDWQNRKAQYTNSGKAKPPVALMPGTFDPLSAFYFTRMADLRENAVIERPVTDGKKTITGKVRVLRRETITVTGGTFDTYLLEPDIEAVGGVFEKSRDARLHVWVTADHRRIPVRVKSKVAVGSFVGELVSVTEGQAPNSKHIEE</sequence>
<keyword evidence="3" id="KW-1185">Reference proteome</keyword>
<reference evidence="3" key="2">
    <citation type="submission" date="2019-01" db="EMBL/GenBank/DDBJ databases">
        <title>Genome sequence of Desulfonema ishimotonii strain Tokyo 01.</title>
        <authorList>
            <person name="Fukui M."/>
        </authorList>
    </citation>
    <scope>NUCLEOTIDE SEQUENCE [LARGE SCALE GENOMIC DNA]</scope>
    <source>
        <strain evidence="3">Tokyo 01</strain>
    </source>
</reference>
<keyword evidence="1" id="KW-0812">Transmembrane</keyword>
<dbReference type="Proteomes" id="UP000288096">
    <property type="component" value="Unassembled WGS sequence"/>
</dbReference>
<comment type="caution">
    <text evidence="2">The sequence shown here is derived from an EMBL/GenBank/DDBJ whole genome shotgun (WGS) entry which is preliminary data.</text>
</comment>
<keyword evidence="1" id="KW-1133">Transmembrane helix</keyword>
<dbReference type="AlphaFoldDB" id="A0A401G4M6"/>
<organism evidence="2 3">
    <name type="scientific">Desulfonema ishimotonii</name>
    <dbReference type="NCBI Taxonomy" id="45657"/>
    <lineage>
        <taxon>Bacteria</taxon>
        <taxon>Pseudomonadati</taxon>
        <taxon>Thermodesulfobacteriota</taxon>
        <taxon>Desulfobacteria</taxon>
        <taxon>Desulfobacterales</taxon>
        <taxon>Desulfococcaceae</taxon>
        <taxon>Desulfonema</taxon>
    </lineage>
</organism>
<proteinExistence type="predicted"/>
<evidence type="ECO:0000313" key="3">
    <source>
        <dbReference type="Proteomes" id="UP000288096"/>
    </source>
</evidence>
<feature type="transmembrane region" description="Helical" evidence="1">
    <location>
        <begin position="14"/>
        <end position="38"/>
    </location>
</feature>
<dbReference type="EMBL" id="BEXT01000001">
    <property type="protein sequence ID" value="GBC64151.1"/>
    <property type="molecule type" value="Genomic_DNA"/>
</dbReference>
<accession>A0A401G4M6</accession>
<name>A0A401G4M6_9BACT</name>